<dbReference type="Proteomes" id="UP000292855">
    <property type="component" value="Unassembled WGS sequence"/>
</dbReference>
<evidence type="ECO:0000313" key="1">
    <source>
        <dbReference type="EMBL" id="RZF62826.1"/>
    </source>
</evidence>
<proteinExistence type="predicted"/>
<dbReference type="OrthoDB" id="1011799at2"/>
<dbReference type="RefSeq" id="WP_130141049.1">
    <property type="nucleotide sequence ID" value="NZ_SGIT01000001.1"/>
</dbReference>
<name>A0A4Q6Y1E8_9SPHI</name>
<keyword evidence="2" id="KW-1185">Reference proteome</keyword>
<organism evidence="1 2">
    <name type="scientific">Sphingobacterium corticibacterium</name>
    <dbReference type="NCBI Taxonomy" id="2484746"/>
    <lineage>
        <taxon>Bacteria</taxon>
        <taxon>Pseudomonadati</taxon>
        <taxon>Bacteroidota</taxon>
        <taxon>Sphingobacteriia</taxon>
        <taxon>Sphingobacteriales</taxon>
        <taxon>Sphingobacteriaceae</taxon>
        <taxon>Sphingobacterium</taxon>
    </lineage>
</organism>
<evidence type="ECO:0000313" key="2">
    <source>
        <dbReference type="Proteomes" id="UP000292855"/>
    </source>
</evidence>
<gene>
    <name evidence="1" type="ORF">EWE74_08570</name>
</gene>
<dbReference type="Gene3D" id="3.30.530.20">
    <property type="match status" value="1"/>
</dbReference>
<comment type="caution">
    <text evidence="1">The sequence shown here is derived from an EMBL/GenBank/DDBJ whole genome shotgun (WGS) entry which is preliminary data.</text>
</comment>
<reference evidence="1 2" key="1">
    <citation type="submission" date="2019-02" db="EMBL/GenBank/DDBJ databases">
        <authorList>
            <person name="Li Y."/>
        </authorList>
    </citation>
    <scope>NUCLEOTIDE SEQUENCE [LARGE SCALE GENOMIC DNA]</scope>
    <source>
        <strain evidence="1 2">30C10-4-7</strain>
    </source>
</reference>
<protein>
    <submittedName>
        <fullName evidence="1">SRPBCC family protein</fullName>
    </submittedName>
</protein>
<dbReference type="EMBL" id="SGIT01000001">
    <property type="protein sequence ID" value="RZF62826.1"/>
    <property type="molecule type" value="Genomic_DNA"/>
</dbReference>
<dbReference type="SUPFAM" id="SSF55961">
    <property type="entry name" value="Bet v1-like"/>
    <property type="match status" value="1"/>
</dbReference>
<dbReference type="AlphaFoldDB" id="A0A4Q6Y1E8"/>
<dbReference type="InterPro" id="IPR023393">
    <property type="entry name" value="START-like_dom_sf"/>
</dbReference>
<dbReference type="CDD" id="cd07812">
    <property type="entry name" value="SRPBCC"/>
    <property type="match status" value="1"/>
</dbReference>
<sequence>MTIIQNSVDIEKPIEAVYAFLADMNNHEQLMPNNIENWSSTEDEARFAIKNMAKLALKISQRIVNKEIVCVPIEDAPFALTLRWKLEDKGINTTNATFVMEAELNMMMKMMASGPLQKLVDYQVNTLKSILG</sequence>
<accession>A0A4Q6Y1E8</accession>